<evidence type="ECO:0000313" key="7">
    <source>
        <dbReference type="Proteomes" id="UP001597186"/>
    </source>
</evidence>
<evidence type="ECO:0000313" key="6">
    <source>
        <dbReference type="EMBL" id="MFD1508361.1"/>
    </source>
</evidence>
<evidence type="ECO:0000256" key="5">
    <source>
        <dbReference type="ARBA" id="ARBA00024029"/>
    </source>
</evidence>
<reference evidence="7" key="1">
    <citation type="journal article" date="2019" name="Int. J. Syst. Evol. Microbiol.">
        <title>The Global Catalogue of Microorganisms (GCM) 10K type strain sequencing project: providing services to taxonomists for standard genome sequencing and annotation.</title>
        <authorList>
            <consortium name="The Broad Institute Genomics Platform"/>
            <consortium name="The Broad Institute Genome Sequencing Center for Infectious Disease"/>
            <person name="Wu L."/>
            <person name="Ma J."/>
        </authorList>
    </citation>
    <scope>NUCLEOTIDE SEQUENCE [LARGE SCALE GENOMIC DNA]</scope>
    <source>
        <strain evidence="7">CGMCC 1.12477</strain>
    </source>
</reference>
<comment type="cofactor">
    <cofactor evidence="1">
        <name>Zn(2+)</name>
        <dbReference type="ChEBI" id="CHEBI:29105"/>
    </cofactor>
</comment>
<dbReference type="Gene3D" id="3.40.50.10310">
    <property type="entry name" value="Creatininase"/>
    <property type="match status" value="1"/>
</dbReference>
<sequence>MPETDWARLKAHELRRLAEQNAVVILPVASIEQHGPHLPTMTDTRLGHEIAHRAARLAYDTRPVVVAPVVWSGLSEHHMPFGGTLTISHATFRALLTDLITAITRAGFRDILISNSHGGNIVACQQIIDELAPTCPATLVFVTYPQEAAGAYADILEDQAGVMHAGEAETSMMMACEGDLVDTSELGQIAQAAEGAAFLKAGKSGYRWRPFAHLTANGLAGTPARSSVDKGERLLQAGARAVADLITDPATWAAPRDLRGAGTQGVDFRKG</sequence>
<keyword evidence="2" id="KW-0479">Metal-binding</keyword>
<dbReference type="Pfam" id="PF02633">
    <property type="entry name" value="Creatininase"/>
    <property type="match status" value="1"/>
</dbReference>
<keyword evidence="7" id="KW-1185">Reference proteome</keyword>
<evidence type="ECO:0000256" key="3">
    <source>
        <dbReference type="ARBA" id="ARBA00022801"/>
    </source>
</evidence>
<comment type="similarity">
    <text evidence="5">Belongs to the creatininase superfamily.</text>
</comment>
<protein>
    <submittedName>
        <fullName evidence="6">Creatininase family protein</fullName>
    </submittedName>
</protein>
<gene>
    <name evidence="6" type="ORF">ACFTOW_02965</name>
</gene>
<evidence type="ECO:0000256" key="1">
    <source>
        <dbReference type="ARBA" id="ARBA00001947"/>
    </source>
</evidence>
<dbReference type="PANTHER" id="PTHR35005">
    <property type="entry name" value="3-DEHYDRO-SCYLLO-INOSOSE HYDROLASE"/>
    <property type="match status" value="1"/>
</dbReference>
<dbReference type="InterPro" id="IPR003785">
    <property type="entry name" value="Creatininase/forma_Hydrolase"/>
</dbReference>
<dbReference type="SUPFAM" id="SSF102215">
    <property type="entry name" value="Creatininase"/>
    <property type="match status" value="1"/>
</dbReference>
<dbReference type="EMBL" id="JBHUDD010000027">
    <property type="protein sequence ID" value="MFD1508361.1"/>
    <property type="molecule type" value="Genomic_DNA"/>
</dbReference>
<evidence type="ECO:0000256" key="2">
    <source>
        <dbReference type="ARBA" id="ARBA00022723"/>
    </source>
</evidence>
<proteinExistence type="inferred from homology"/>
<dbReference type="Proteomes" id="UP001597186">
    <property type="component" value="Unassembled WGS sequence"/>
</dbReference>
<keyword evidence="4" id="KW-0862">Zinc</keyword>
<evidence type="ECO:0000256" key="4">
    <source>
        <dbReference type="ARBA" id="ARBA00022833"/>
    </source>
</evidence>
<accession>A0ABW4ECP9</accession>
<dbReference type="InterPro" id="IPR024087">
    <property type="entry name" value="Creatininase-like_sf"/>
</dbReference>
<name>A0ABW4ECP9_9RHOB</name>
<comment type="caution">
    <text evidence="6">The sequence shown here is derived from an EMBL/GenBank/DDBJ whole genome shotgun (WGS) entry which is preliminary data.</text>
</comment>
<dbReference type="RefSeq" id="WP_379912902.1">
    <property type="nucleotide sequence ID" value="NZ_JBHUDD010000027.1"/>
</dbReference>
<organism evidence="6 7">
    <name type="scientific">Lacimonas salitolerans</name>
    <dbReference type="NCBI Taxonomy" id="1323750"/>
    <lineage>
        <taxon>Bacteria</taxon>
        <taxon>Pseudomonadati</taxon>
        <taxon>Pseudomonadota</taxon>
        <taxon>Alphaproteobacteria</taxon>
        <taxon>Rhodobacterales</taxon>
        <taxon>Paracoccaceae</taxon>
        <taxon>Lacimonas</taxon>
    </lineage>
</organism>
<keyword evidence="3" id="KW-0378">Hydrolase</keyword>
<dbReference type="PANTHER" id="PTHR35005:SF1">
    <property type="entry name" value="2-AMINO-5-FORMYLAMINO-6-RIBOSYLAMINOPYRIMIDIN-4(3H)-ONE 5'-MONOPHOSPHATE DEFORMYLASE"/>
    <property type="match status" value="1"/>
</dbReference>